<accession>A0AA35VYY9</accession>
<dbReference type="GO" id="GO:0006281">
    <property type="term" value="P:DNA repair"/>
    <property type="evidence" value="ECO:0007669"/>
    <property type="project" value="UniProtKB-KW"/>
</dbReference>
<keyword evidence="1" id="KW-0347">Helicase</keyword>
<dbReference type="GO" id="GO:0043139">
    <property type="term" value="F:5'-3' DNA helicase activity"/>
    <property type="evidence" value="ECO:0007669"/>
    <property type="project" value="UniProtKB-EC"/>
</dbReference>
<proteinExistence type="inferred from homology"/>
<keyword evidence="4" id="KW-1185">Reference proteome</keyword>
<keyword evidence="1" id="KW-0227">DNA damage</keyword>
<reference evidence="3" key="1">
    <citation type="submission" date="2023-04" db="EMBL/GenBank/DDBJ databases">
        <authorList>
            <person name="Vijverberg K."/>
            <person name="Xiong W."/>
            <person name="Schranz E."/>
        </authorList>
    </citation>
    <scope>NUCLEOTIDE SEQUENCE</scope>
</reference>
<gene>
    <name evidence="3" type="ORF">LSALG_LOCUS10410</name>
</gene>
<evidence type="ECO:0000256" key="1">
    <source>
        <dbReference type="RuleBase" id="RU363044"/>
    </source>
</evidence>
<dbReference type="EC" id="5.6.2.3" evidence="1"/>
<dbReference type="PANTHER" id="PTHR10492">
    <property type="match status" value="1"/>
</dbReference>
<keyword evidence="1" id="KW-0067">ATP-binding</keyword>
<keyword evidence="1" id="KW-0378">Hydrolase</keyword>
<dbReference type="GO" id="GO:0006310">
    <property type="term" value="P:DNA recombination"/>
    <property type="evidence" value="ECO:0007669"/>
    <property type="project" value="UniProtKB-KW"/>
</dbReference>
<evidence type="ECO:0000313" key="4">
    <source>
        <dbReference type="Proteomes" id="UP001177003"/>
    </source>
</evidence>
<keyword evidence="1" id="KW-0234">DNA repair</keyword>
<dbReference type="EMBL" id="OX465077">
    <property type="protein sequence ID" value="CAI9270073.1"/>
    <property type="molecule type" value="Genomic_DNA"/>
</dbReference>
<dbReference type="PANTHER" id="PTHR10492:SF94">
    <property type="entry name" value="ATP-DEPENDENT DNA HELICASE"/>
    <property type="match status" value="1"/>
</dbReference>
<dbReference type="InterPro" id="IPR027417">
    <property type="entry name" value="P-loop_NTPase"/>
</dbReference>
<protein>
    <recommendedName>
        <fullName evidence="1">ATP-dependent DNA helicase</fullName>
        <ecNumber evidence="1">5.6.2.3</ecNumber>
    </recommendedName>
</protein>
<evidence type="ECO:0000259" key="2">
    <source>
        <dbReference type="Pfam" id="PF05970"/>
    </source>
</evidence>
<dbReference type="GO" id="GO:0000723">
    <property type="term" value="P:telomere maintenance"/>
    <property type="evidence" value="ECO:0007669"/>
    <property type="project" value="InterPro"/>
</dbReference>
<dbReference type="GO" id="GO:0016787">
    <property type="term" value="F:hydrolase activity"/>
    <property type="evidence" value="ECO:0007669"/>
    <property type="project" value="UniProtKB-KW"/>
</dbReference>
<comment type="cofactor">
    <cofactor evidence="1">
        <name>Mg(2+)</name>
        <dbReference type="ChEBI" id="CHEBI:18420"/>
    </cofactor>
</comment>
<dbReference type="AlphaFoldDB" id="A0AA35VYY9"/>
<dbReference type="Gene3D" id="3.40.50.300">
    <property type="entry name" value="P-loop containing nucleotide triphosphate hydrolases"/>
    <property type="match status" value="1"/>
</dbReference>
<dbReference type="Proteomes" id="UP001177003">
    <property type="component" value="Chromosome 1"/>
</dbReference>
<keyword evidence="1" id="KW-0233">DNA recombination</keyword>
<sequence length="257" mass="29762">MEIDDNLSQCLIEASVFQFPSALRRLFATMLIFCEPGNVHKLWDDHYASLSEDYRTQYGCAERVQNMVLIDIRFFLESMSKKLSDYDLPNVSPHIDLQSRGYHEVQEEYSINVEYEDLHTRDSLNLDQKWSRWTWKDILYKALLANIRACGLIALATATSSVATNNIPRGRTAHSLFGIPLNLDNNLMCKITKQSGKDQTFHKEKVIIWDEAAMAKRHAVEAVDRTMQDITDEKLPIFVYLITCPFHTLIKLNQWTL</sequence>
<comment type="similarity">
    <text evidence="1">Belongs to the helicase family.</text>
</comment>
<dbReference type="Pfam" id="PF05970">
    <property type="entry name" value="PIF1"/>
    <property type="match status" value="1"/>
</dbReference>
<keyword evidence="1" id="KW-0547">Nucleotide-binding</keyword>
<comment type="catalytic activity">
    <reaction evidence="1">
        <text>ATP + H2O = ADP + phosphate + H(+)</text>
        <dbReference type="Rhea" id="RHEA:13065"/>
        <dbReference type="ChEBI" id="CHEBI:15377"/>
        <dbReference type="ChEBI" id="CHEBI:15378"/>
        <dbReference type="ChEBI" id="CHEBI:30616"/>
        <dbReference type="ChEBI" id="CHEBI:43474"/>
        <dbReference type="ChEBI" id="CHEBI:456216"/>
        <dbReference type="EC" id="5.6.2.3"/>
    </reaction>
</comment>
<dbReference type="GO" id="GO:0005524">
    <property type="term" value="F:ATP binding"/>
    <property type="evidence" value="ECO:0007669"/>
    <property type="project" value="UniProtKB-KW"/>
</dbReference>
<dbReference type="InterPro" id="IPR010285">
    <property type="entry name" value="DNA_helicase_pif1-like_DEAD"/>
</dbReference>
<evidence type="ECO:0000313" key="3">
    <source>
        <dbReference type="EMBL" id="CAI9270073.1"/>
    </source>
</evidence>
<name>A0AA35VYY9_LACSI</name>
<organism evidence="3 4">
    <name type="scientific">Lactuca saligna</name>
    <name type="common">Willowleaf lettuce</name>
    <dbReference type="NCBI Taxonomy" id="75948"/>
    <lineage>
        <taxon>Eukaryota</taxon>
        <taxon>Viridiplantae</taxon>
        <taxon>Streptophyta</taxon>
        <taxon>Embryophyta</taxon>
        <taxon>Tracheophyta</taxon>
        <taxon>Spermatophyta</taxon>
        <taxon>Magnoliopsida</taxon>
        <taxon>eudicotyledons</taxon>
        <taxon>Gunneridae</taxon>
        <taxon>Pentapetalae</taxon>
        <taxon>asterids</taxon>
        <taxon>campanulids</taxon>
        <taxon>Asterales</taxon>
        <taxon>Asteraceae</taxon>
        <taxon>Cichorioideae</taxon>
        <taxon>Cichorieae</taxon>
        <taxon>Lactucinae</taxon>
        <taxon>Lactuca</taxon>
    </lineage>
</organism>
<feature type="domain" description="DNA helicase Pif1-like DEAD-box helicase" evidence="2">
    <location>
        <begin position="134"/>
        <end position="234"/>
    </location>
</feature>